<feature type="domain" description="Methyltransferase type 11" evidence="3">
    <location>
        <begin position="114"/>
        <end position="204"/>
    </location>
</feature>
<gene>
    <name evidence="4" type="ORF">SCLAV_p0329</name>
</gene>
<dbReference type="RefSeq" id="WP_003963030.1">
    <property type="nucleotide sequence ID" value="NZ_CM000914.1"/>
</dbReference>
<evidence type="ECO:0000256" key="2">
    <source>
        <dbReference type="SAM" id="MobiDB-lite"/>
    </source>
</evidence>
<geneLocation type="plasmid" evidence="4 5">
    <name>pSCL4</name>
</geneLocation>
<protein>
    <submittedName>
        <fullName evidence="4">Methyltransferase type 12</fullName>
    </submittedName>
</protein>
<keyword evidence="1 4" id="KW-0808">Transferase</keyword>
<dbReference type="AlphaFoldDB" id="D5SIS7"/>
<feature type="region of interest" description="Disordered" evidence="2">
    <location>
        <begin position="1"/>
        <end position="40"/>
    </location>
</feature>
<reference evidence="4 5" key="1">
    <citation type="journal article" date="2010" name="Genome Biol. Evol.">
        <title>The sequence of a 1.8-mb bacterial linear plasmid reveals a rich evolutionary reservoir of secondary metabolic pathways.</title>
        <authorList>
            <person name="Medema M.H."/>
            <person name="Trefzer A."/>
            <person name="Kovalchuk A."/>
            <person name="van den Berg M."/>
            <person name="Mueller U."/>
            <person name="Heijne W."/>
            <person name="Wu L."/>
            <person name="Alam M.T."/>
            <person name="Ronning C.M."/>
            <person name="Nierman W.C."/>
            <person name="Bovenberg R.A.L."/>
            <person name="Breitling R."/>
            <person name="Takano E."/>
        </authorList>
    </citation>
    <scope>NUCLEOTIDE SEQUENCE [LARGE SCALE GENOMIC DNA]</scope>
    <source>
        <strain evidence="5">ATCC 27064 / DSM 738 / JCM 4710 / NBRC 13307 / NCIMB 12785 / NRRL 3585 / VKM Ac-602</strain>
        <plasmid evidence="4">pSCL4</plasmid>
    </source>
</reference>
<dbReference type="GO" id="GO:0032259">
    <property type="term" value="P:methylation"/>
    <property type="evidence" value="ECO:0007669"/>
    <property type="project" value="UniProtKB-KW"/>
</dbReference>
<dbReference type="Proteomes" id="UP000002357">
    <property type="component" value="Plasmid pSCL4"/>
</dbReference>
<keyword evidence="4" id="KW-0614">Plasmid</keyword>
<evidence type="ECO:0000313" key="4">
    <source>
        <dbReference type="EMBL" id="EFG03820.2"/>
    </source>
</evidence>
<dbReference type="Pfam" id="PF08241">
    <property type="entry name" value="Methyltransf_11"/>
    <property type="match status" value="1"/>
</dbReference>
<dbReference type="InterPro" id="IPR029063">
    <property type="entry name" value="SAM-dependent_MTases_sf"/>
</dbReference>
<sequence>MRHTREHGGARALPHRTTKTSAPHHEDQRGAPSVPPAYAPGIQSTRHMFLLSRRKCRMRRRCSADSDPPDYGDEIFASGHPAQMDRLRALAAVCDPVTKASLSEWALPPGARCLEIGAGAGTVALWLAGRCTGGEVTATDTDIRFMAGLQHPALRVLQHDVRTQGFPEETFDLIVARSVLCHLPEREAVLARMVSWLRPGGRLHVEDPSFFPAASSADPVVRRLGGAVIATLAGTLGSDVDGWARSFPAPLLGLGLAEVGMRVHCPTLTSKNAAGTAWRLSVAELLPVMDRLGVLPEADTVEALAHLEHPEFADVAHAMIGMWGVRPAGRPGERRHGVDQTG</sequence>
<organism evidence="4 5">
    <name type="scientific">Streptomyces clavuligerus</name>
    <dbReference type="NCBI Taxonomy" id="1901"/>
    <lineage>
        <taxon>Bacteria</taxon>
        <taxon>Bacillati</taxon>
        <taxon>Actinomycetota</taxon>
        <taxon>Actinomycetes</taxon>
        <taxon>Kitasatosporales</taxon>
        <taxon>Streptomycetaceae</taxon>
        <taxon>Streptomyces</taxon>
    </lineage>
</organism>
<dbReference type="eggNOG" id="COG2226">
    <property type="taxonomic scope" value="Bacteria"/>
</dbReference>
<evidence type="ECO:0000313" key="5">
    <source>
        <dbReference type="Proteomes" id="UP000002357"/>
    </source>
</evidence>
<dbReference type="GeneID" id="93733509"/>
<dbReference type="GO" id="GO:0008757">
    <property type="term" value="F:S-adenosylmethionine-dependent methyltransferase activity"/>
    <property type="evidence" value="ECO:0007669"/>
    <property type="project" value="InterPro"/>
</dbReference>
<proteinExistence type="predicted"/>
<dbReference type="PANTHER" id="PTHR43861:SF3">
    <property type="entry name" value="PUTATIVE (AFU_ORTHOLOGUE AFUA_2G14390)-RELATED"/>
    <property type="match status" value="1"/>
</dbReference>
<keyword evidence="4" id="KW-0489">Methyltransferase</keyword>
<dbReference type="EMBL" id="CM000914">
    <property type="protein sequence ID" value="EFG03820.2"/>
    <property type="molecule type" value="Genomic_DNA"/>
</dbReference>
<keyword evidence="5" id="KW-1185">Reference proteome</keyword>
<dbReference type="SUPFAM" id="SSF53335">
    <property type="entry name" value="S-adenosyl-L-methionine-dependent methyltransferases"/>
    <property type="match status" value="1"/>
</dbReference>
<dbReference type="CDD" id="cd02440">
    <property type="entry name" value="AdoMet_MTases"/>
    <property type="match status" value="1"/>
</dbReference>
<dbReference type="InterPro" id="IPR013216">
    <property type="entry name" value="Methyltransf_11"/>
</dbReference>
<name>D5SIS7_STRCL</name>
<dbReference type="Gene3D" id="3.40.50.150">
    <property type="entry name" value="Vaccinia Virus protein VP39"/>
    <property type="match status" value="1"/>
</dbReference>
<accession>D5SIS7</accession>
<dbReference type="PANTHER" id="PTHR43861">
    <property type="entry name" value="TRANS-ACONITATE 2-METHYLTRANSFERASE-RELATED"/>
    <property type="match status" value="1"/>
</dbReference>
<dbReference type="GO" id="GO:0017000">
    <property type="term" value="P:antibiotic biosynthetic process"/>
    <property type="evidence" value="ECO:0007669"/>
    <property type="project" value="UniProtKB-ARBA"/>
</dbReference>
<evidence type="ECO:0000256" key="1">
    <source>
        <dbReference type="ARBA" id="ARBA00022679"/>
    </source>
</evidence>
<evidence type="ECO:0000259" key="3">
    <source>
        <dbReference type="Pfam" id="PF08241"/>
    </source>
</evidence>